<feature type="compositionally biased region" description="Basic and acidic residues" evidence="1">
    <location>
        <begin position="673"/>
        <end position="690"/>
    </location>
</feature>
<evidence type="ECO:0000313" key="3">
    <source>
        <dbReference type="EMBL" id="MFD2068546.1"/>
    </source>
</evidence>
<feature type="compositionally biased region" description="Low complexity" evidence="1">
    <location>
        <begin position="740"/>
        <end position="758"/>
    </location>
</feature>
<dbReference type="RefSeq" id="WP_229958812.1">
    <property type="nucleotide sequence ID" value="NZ_JAJJWI010000004.1"/>
</dbReference>
<evidence type="ECO:0000313" key="4">
    <source>
        <dbReference type="Proteomes" id="UP001597369"/>
    </source>
</evidence>
<feature type="region of interest" description="Disordered" evidence="1">
    <location>
        <begin position="510"/>
        <end position="541"/>
    </location>
</feature>
<feature type="transmembrane region" description="Helical" evidence="2">
    <location>
        <begin position="158"/>
        <end position="178"/>
    </location>
</feature>
<dbReference type="InterPro" id="IPR012683">
    <property type="entry name" value="CHP02302_TM"/>
</dbReference>
<feature type="transmembrane region" description="Helical" evidence="2">
    <location>
        <begin position="56"/>
        <end position="78"/>
    </location>
</feature>
<dbReference type="SUPFAM" id="SSF58104">
    <property type="entry name" value="Methyl-accepting chemotaxis protein (MCP) signaling domain"/>
    <property type="match status" value="1"/>
</dbReference>
<feature type="transmembrane region" description="Helical" evidence="2">
    <location>
        <begin position="21"/>
        <end position="44"/>
    </location>
</feature>
<feature type="compositionally biased region" description="Basic and acidic residues" evidence="1">
    <location>
        <begin position="525"/>
        <end position="541"/>
    </location>
</feature>
<proteinExistence type="predicted"/>
<feature type="region of interest" description="Disordered" evidence="1">
    <location>
        <begin position="726"/>
        <end position="771"/>
    </location>
</feature>
<dbReference type="Pfam" id="PF13779">
    <property type="entry name" value="DUF4175"/>
    <property type="match status" value="1"/>
</dbReference>
<keyword evidence="2" id="KW-0472">Membrane</keyword>
<dbReference type="EMBL" id="JBHUHV010000054">
    <property type="protein sequence ID" value="MFD2068546.1"/>
    <property type="molecule type" value="Genomic_DNA"/>
</dbReference>
<sequence>MKNNDALDRLLHQLQKYKKKFYLNLLLRGSIFAVGMLISIYIIYSLLEYLFYFPQYVRAFLLFSFVALVIYVFVRWIAIPLSAIANLKKLLTDEQAALNVGTHYPDVRDKLLNAIQLKNFDKTNELIAASIEQRTGQLNNLRFSEAVTYKENKPLLKYIALPVVAALLIALVYPAIFVQGTERIVNYKKYYAPLAPFEFVVQNNQLRTYRGEDFVLNVGVEGTAVPNEVYINYNGRRQKLSSNGNNIYSYTFKQPQKPVEFQLEGSGFMSDSYQLQLLSRPNLKDFQMEVKYPAYLNRKPEVVQNTGNATIPEGSTLTWNFKATETERVSLIFEEPGETITTKKDGDSFDASKKFNQSQNYSIKLTNNHSSNKEQISYQVSTIPDRQPQISIEQYQDTTLYSFLVLGGDVSDDYGLTRLTLNYRVSNDSNPEATYKAQALPLNKQQLSQTYYYQWNTTALNMQPGDKLEYFVQVWDNDGIHGHKSARTRTFELKVPSKHELQKELDNNAQSVASQLSKSLQKSTQLKDELAKSEEKMKTKRELSWQDKKQLEDLVQKKKQLEQDISSMKSLFDELNKRQNILSEQDKQLAEKSQELQKLMEDLLDEETKKLYEELEKLLQEKQANDPELQKLLSKLDNRERNLERELDRALELFKQLQFEQKLDNVTSKLEEMAKEQQELSEKTAQKQEDNAQLQQEQEEIKQDFEGLKEQMEEMKELNKKLQNPNAMDEEQQQKDQKQVEQQMQQSQQQLQKQQNQKASESQQKTGQKMQEMAKQMEQMNTSMSMSGMQQNLDHLRDILENLIKLSFDQEALMKQFRGVNQSDPRFITLSQQQLNLRDNSKVIEDSLFSLAKKVFQIQSYVTREVAQMNQSMDNSMQELRDRNVGKATAQQQLAMTSMNNLALMLNDALKQMQQAMQQMQGGMAGNQKGNKPQPGDLGKMQDALNKKMEELKKGGKSGKALSEELAKLAAEQEALRNAMKEMEKQGSKPGEQGKNGDVGNISKMMEQSETDLVNKRLTEQTIMRQREILTRLLEAEKSMKERELDNKREAKTAQNVPRKIPPKFEKYLKAKEKQTELLKTIPPALSPYYKQKVNEYFQSISNK</sequence>
<feature type="region of interest" description="Disordered" evidence="1">
    <location>
        <begin position="1040"/>
        <end position="1062"/>
    </location>
</feature>
<feature type="compositionally biased region" description="Low complexity" evidence="1">
    <location>
        <begin position="514"/>
        <end position="524"/>
    </location>
</feature>
<protein>
    <submittedName>
        <fullName evidence="3">DUF4175 family protein</fullName>
    </submittedName>
</protein>
<feature type="region of interest" description="Disordered" evidence="1">
    <location>
        <begin position="922"/>
        <end position="941"/>
    </location>
</feature>
<keyword evidence="4" id="KW-1185">Reference proteome</keyword>
<name>A0ABW4X1S8_9BACT</name>
<gene>
    <name evidence="3" type="ORF">ACFSKU_16770</name>
</gene>
<comment type="caution">
    <text evidence="3">The sequence shown here is derived from an EMBL/GenBank/DDBJ whole genome shotgun (WGS) entry which is preliminary data.</text>
</comment>
<feature type="region of interest" description="Disordered" evidence="1">
    <location>
        <begin position="980"/>
        <end position="1000"/>
    </location>
</feature>
<accession>A0ABW4X1S8</accession>
<keyword evidence="2" id="KW-1133">Transmembrane helix</keyword>
<feature type="region of interest" description="Disordered" evidence="1">
    <location>
        <begin position="673"/>
        <end position="698"/>
    </location>
</feature>
<evidence type="ECO:0000256" key="2">
    <source>
        <dbReference type="SAM" id="Phobius"/>
    </source>
</evidence>
<evidence type="ECO:0000256" key="1">
    <source>
        <dbReference type="SAM" id="MobiDB-lite"/>
    </source>
</evidence>
<feature type="compositionally biased region" description="Basic and acidic residues" evidence="1">
    <location>
        <begin position="1040"/>
        <end position="1052"/>
    </location>
</feature>
<keyword evidence="2" id="KW-0812">Transmembrane</keyword>
<organism evidence="3 4">
    <name type="scientific">Pontibacter silvestris</name>
    <dbReference type="NCBI Taxonomy" id="2305183"/>
    <lineage>
        <taxon>Bacteria</taxon>
        <taxon>Pseudomonadati</taxon>
        <taxon>Bacteroidota</taxon>
        <taxon>Cytophagia</taxon>
        <taxon>Cytophagales</taxon>
        <taxon>Hymenobacteraceae</taxon>
        <taxon>Pontibacter</taxon>
    </lineage>
</organism>
<feature type="compositionally biased region" description="Low complexity" evidence="1">
    <location>
        <begin position="922"/>
        <end position="931"/>
    </location>
</feature>
<reference evidence="4" key="1">
    <citation type="journal article" date="2019" name="Int. J. Syst. Evol. Microbiol.">
        <title>The Global Catalogue of Microorganisms (GCM) 10K type strain sequencing project: providing services to taxonomists for standard genome sequencing and annotation.</title>
        <authorList>
            <consortium name="The Broad Institute Genomics Platform"/>
            <consortium name="The Broad Institute Genome Sequencing Center for Infectious Disease"/>
            <person name="Wu L."/>
            <person name="Ma J."/>
        </authorList>
    </citation>
    <scope>NUCLEOTIDE SEQUENCE [LARGE SCALE GENOMIC DNA]</scope>
    <source>
        <strain evidence="4">JCM 16545</strain>
    </source>
</reference>
<dbReference type="Proteomes" id="UP001597369">
    <property type="component" value="Unassembled WGS sequence"/>
</dbReference>